<proteinExistence type="predicted"/>
<organism evidence="1 2">
    <name type="scientific">Canna indica</name>
    <name type="common">Indian-shot</name>
    <dbReference type="NCBI Taxonomy" id="4628"/>
    <lineage>
        <taxon>Eukaryota</taxon>
        <taxon>Viridiplantae</taxon>
        <taxon>Streptophyta</taxon>
        <taxon>Embryophyta</taxon>
        <taxon>Tracheophyta</taxon>
        <taxon>Spermatophyta</taxon>
        <taxon>Magnoliopsida</taxon>
        <taxon>Liliopsida</taxon>
        <taxon>Zingiberales</taxon>
        <taxon>Cannaceae</taxon>
        <taxon>Canna</taxon>
    </lineage>
</organism>
<keyword evidence="2" id="KW-1185">Reference proteome</keyword>
<dbReference type="Proteomes" id="UP001327560">
    <property type="component" value="Chromosome 2"/>
</dbReference>
<sequence length="268" mass="30487">MTDLCLSYFRDILGINHTPVLESDWGILYPNLQPHLSSPSNPLSEDETLMAIKSLGRDKAPGPDGLTPKFFLKTWDIVGLDFCKSLEHLLFGSGDWSRINKAFIALIPKTEGATELSEFRPISLTWGFPEVWAKWIELSLRSSESAVLLNGKPGKWFRHRRAETERPVVAIRFSTGGRYFCKNDGKGECSRACKRERLQTKDIIIKHGGTDVEPHCIFCKEENESVKHLLAACRIIQTSWDVFLGKMGMRWFLLIPSSDREIENWSAM</sequence>
<evidence type="ECO:0000313" key="1">
    <source>
        <dbReference type="EMBL" id="WOK96879.1"/>
    </source>
</evidence>
<evidence type="ECO:0000313" key="2">
    <source>
        <dbReference type="Proteomes" id="UP001327560"/>
    </source>
</evidence>
<accession>A0AAQ3Q5M8</accession>
<evidence type="ECO:0008006" key="3">
    <source>
        <dbReference type="Google" id="ProtNLM"/>
    </source>
</evidence>
<dbReference type="AlphaFoldDB" id="A0AAQ3Q5M8"/>
<dbReference type="EMBL" id="CP136891">
    <property type="protein sequence ID" value="WOK96879.1"/>
    <property type="molecule type" value="Genomic_DNA"/>
</dbReference>
<protein>
    <recommendedName>
        <fullName evidence="3">Reverse transcriptase zinc-binding domain-containing protein</fullName>
    </recommendedName>
</protein>
<reference evidence="1 2" key="1">
    <citation type="submission" date="2023-10" db="EMBL/GenBank/DDBJ databases">
        <title>Chromosome-scale genome assembly provides insights into flower coloration mechanisms of Canna indica.</title>
        <authorList>
            <person name="Li C."/>
        </authorList>
    </citation>
    <scope>NUCLEOTIDE SEQUENCE [LARGE SCALE GENOMIC DNA]</scope>
    <source>
        <tissue evidence="1">Flower</tissue>
    </source>
</reference>
<gene>
    <name evidence="1" type="ORF">Cni_G05587</name>
</gene>
<name>A0AAQ3Q5M8_9LILI</name>